<keyword evidence="2" id="KW-1185">Reference proteome</keyword>
<reference evidence="1" key="1">
    <citation type="submission" date="2020-12" db="EMBL/GenBank/DDBJ databases">
        <title>Taurinivorans muris gen. nov., sp. nov., fundamental and realized metabolic niche of a ubiquitous sulfidogenic bacterium in the murine intestine.</title>
        <authorList>
            <person name="Ye H."/>
            <person name="Hanson B.T."/>
            <person name="Loy A."/>
        </authorList>
    </citation>
    <scope>NUCLEOTIDE SEQUENCE</scope>
    <source>
        <strain evidence="1">LT0009</strain>
    </source>
</reference>
<dbReference type="PANTHER" id="PTHR12697:SF5">
    <property type="entry name" value="DEOXYHYPUSINE HYDROXYLASE"/>
    <property type="match status" value="1"/>
</dbReference>
<dbReference type="RefSeq" id="WP_334315172.1">
    <property type="nucleotide sequence ID" value="NZ_CP065938.1"/>
</dbReference>
<name>A0ABY5Y2X0_9BACT</name>
<sequence length="655" mass="72575">MTDDQNLPVEEKMTEKEILQALDSDDATVVRQAAFEAANQGLKSALPVLVKLFESHSMGIIEAVEVAVRKIRGEEAVRLIIPVLRNEDATVRNISMDILREIAEDDVQSMIDLVYDEDPDIRIFATDILGSIKNASVVQVLCEALEHDPEVNVRYQVAISLGEIKDPKCVEALKKAIADEEWVQYAAIGALAKIRDTQSVDILLQALDTVSPLVVSIIIEALGDIGSVKSVPRLLEYLSKWDGPIRIKALKAIIQILGPNALNLLGAQQLYSFQEYMIEALKEKDEETLMVVLSGLSTVGLDPDVTKAIIELGKRIDANIQLELLQKIIETLKSIGYNEELEAAFVSDNELVRRIAIETCGGLDGKAGRFVLKRHFDQMTPDDKNRSINLLAVNSDEHDIPFFINHLENSQEPQVICAALRFLGVKQKRVDLAPKMIKFLESEDQNIHDAALEACLALEDEDTVYKITAYKDNERADLRKMAVYTMGYINAEFFFQDLATAMDDKDASVRKTAIEAIGYGLPESEAKNKMLIFAMQDEDKDVRLSTVGIMSEQMNSELVPSLVTALSDSDDWVKMRALEVLGLYKIDSVVPTIIEMIPNSEQLVKLKIIETLALIGGDQAFQALLGLVSSGDSAIQQAAQVAMESITRELGEEDE</sequence>
<evidence type="ECO:0000313" key="1">
    <source>
        <dbReference type="EMBL" id="UWX05588.1"/>
    </source>
</evidence>
<dbReference type="Proteomes" id="UP001058120">
    <property type="component" value="Chromosome"/>
</dbReference>
<protein>
    <submittedName>
        <fullName evidence="1">HEAT repeat domain-containing protein</fullName>
    </submittedName>
</protein>
<dbReference type="Pfam" id="PF13646">
    <property type="entry name" value="HEAT_2"/>
    <property type="match status" value="2"/>
</dbReference>
<organism evidence="1 2">
    <name type="scientific">Taurinivorans muris</name>
    <dbReference type="NCBI Taxonomy" id="2787751"/>
    <lineage>
        <taxon>Bacteria</taxon>
        <taxon>Pseudomonadati</taxon>
        <taxon>Thermodesulfobacteriota</taxon>
        <taxon>Desulfovibrionia</taxon>
        <taxon>Desulfovibrionales</taxon>
        <taxon>Desulfovibrionaceae</taxon>
        <taxon>Taurinivorans</taxon>
    </lineage>
</organism>
<gene>
    <name evidence="1" type="ORF">JBF11_09095</name>
</gene>
<dbReference type="InterPro" id="IPR016024">
    <property type="entry name" value="ARM-type_fold"/>
</dbReference>
<dbReference type="SMART" id="SM00567">
    <property type="entry name" value="EZ_HEAT"/>
    <property type="match status" value="7"/>
</dbReference>
<evidence type="ECO:0000313" key="2">
    <source>
        <dbReference type="Proteomes" id="UP001058120"/>
    </source>
</evidence>
<dbReference type="PANTHER" id="PTHR12697">
    <property type="entry name" value="PBS LYASE HEAT-LIKE PROTEIN"/>
    <property type="match status" value="1"/>
</dbReference>
<accession>A0ABY5Y2X0</accession>
<dbReference type="Gene3D" id="1.25.10.10">
    <property type="entry name" value="Leucine-rich Repeat Variant"/>
    <property type="match status" value="4"/>
</dbReference>
<proteinExistence type="predicted"/>
<dbReference type="Pfam" id="PF03130">
    <property type="entry name" value="HEAT_PBS"/>
    <property type="match status" value="1"/>
</dbReference>
<dbReference type="InterPro" id="IPR011989">
    <property type="entry name" value="ARM-like"/>
</dbReference>
<dbReference type="EMBL" id="CP065938">
    <property type="protein sequence ID" value="UWX05588.1"/>
    <property type="molecule type" value="Genomic_DNA"/>
</dbReference>
<dbReference type="SUPFAM" id="SSF48371">
    <property type="entry name" value="ARM repeat"/>
    <property type="match status" value="2"/>
</dbReference>
<dbReference type="InterPro" id="IPR004155">
    <property type="entry name" value="PBS_lyase_HEAT"/>
</dbReference>